<proteinExistence type="predicted"/>
<dbReference type="RefSeq" id="WP_400187982.1">
    <property type="nucleotide sequence ID" value="NZ_JBGORX010000004.1"/>
</dbReference>
<keyword evidence="2" id="KW-1185">Reference proteome</keyword>
<dbReference type="InterPro" id="IPR036231">
    <property type="entry name" value="Avirulence_B/C_sf"/>
</dbReference>
<comment type="caution">
    <text evidence="1">The sequence shown here is derived from an EMBL/GenBank/DDBJ whole genome shotgun (WGS) entry which is preliminary data.</text>
</comment>
<dbReference type="Proteomes" id="UP001615550">
    <property type="component" value="Unassembled WGS sequence"/>
</dbReference>
<protein>
    <submittedName>
        <fullName evidence="1">Uncharacterized protein</fullName>
    </submittedName>
</protein>
<evidence type="ECO:0000313" key="2">
    <source>
        <dbReference type="Proteomes" id="UP001615550"/>
    </source>
</evidence>
<organism evidence="1 2">
    <name type="scientific">Legionella lytica</name>
    <dbReference type="NCBI Taxonomy" id="96232"/>
    <lineage>
        <taxon>Bacteria</taxon>
        <taxon>Pseudomonadati</taxon>
        <taxon>Pseudomonadota</taxon>
        <taxon>Gammaproteobacteria</taxon>
        <taxon>Legionellales</taxon>
        <taxon>Legionellaceae</taxon>
        <taxon>Legionella</taxon>
    </lineage>
</organism>
<name>A0ABW8D8X7_9GAMM</name>
<dbReference type="SUPFAM" id="SSF103383">
    <property type="entry name" value="Antivirulence factor"/>
    <property type="match status" value="1"/>
</dbReference>
<reference evidence="1 2" key="1">
    <citation type="submission" date="2024-08" db="EMBL/GenBank/DDBJ databases">
        <title>Draft Genome Sequence of Legionella lytica strain DSB2004, Isolated From a Fire Sprinkler System.</title>
        <authorList>
            <person name="Everhart A.D."/>
            <person name="Kidane D.T."/>
            <person name="Farone A.L."/>
            <person name="Farone M.B."/>
        </authorList>
    </citation>
    <scope>NUCLEOTIDE SEQUENCE [LARGE SCALE GENOMIC DNA]</scope>
    <source>
        <strain evidence="1 2">DSB2004</strain>
    </source>
</reference>
<dbReference type="Gene3D" id="1.10.3290.20">
    <property type="match status" value="1"/>
</dbReference>
<dbReference type="EMBL" id="JBGORX010000004">
    <property type="protein sequence ID" value="MFJ1269157.1"/>
    <property type="molecule type" value="Genomic_DNA"/>
</dbReference>
<accession>A0ABW8D8X7</accession>
<gene>
    <name evidence="1" type="ORF">ACD661_11365</name>
</gene>
<dbReference type="InterPro" id="IPR008798">
    <property type="entry name" value="Avirulence_B/C"/>
</dbReference>
<sequence>MKKDLQERFHLLRGSTPFHESGNNIDIKFCDNELTINYSRLTYAPSIDGLLIQHTSPSEFINSKKIMSILYDKLIQDENYYQNKDNFLKFIKTLAELSWHLSQAMLFSRGSASINELLITSILSYKKIHLPEYKEIGTCDLMAIFRYPRRVLSGVS</sequence>
<evidence type="ECO:0000313" key="1">
    <source>
        <dbReference type="EMBL" id="MFJ1269157.1"/>
    </source>
</evidence>
<dbReference type="Pfam" id="PF05394">
    <property type="entry name" value="AvrB_AvrC"/>
    <property type="match status" value="1"/>
</dbReference>